<dbReference type="EMBL" id="JAJSOF020000013">
    <property type="protein sequence ID" value="KAJ4442694.1"/>
    <property type="molecule type" value="Genomic_DNA"/>
</dbReference>
<keyword evidence="3" id="KW-1185">Reference proteome</keyword>
<organism evidence="2 3">
    <name type="scientific">Periplaneta americana</name>
    <name type="common">American cockroach</name>
    <name type="synonym">Blatta americana</name>
    <dbReference type="NCBI Taxonomy" id="6978"/>
    <lineage>
        <taxon>Eukaryota</taxon>
        <taxon>Metazoa</taxon>
        <taxon>Ecdysozoa</taxon>
        <taxon>Arthropoda</taxon>
        <taxon>Hexapoda</taxon>
        <taxon>Insecta</taxon>
        <taxon>Pterygota</taxon>
        <taxon>Neoptera</taxon>
        <taxon>Polyneoptera</taxon>
        <taxon>Dictyoptera</taxon>
        <taxon>Blattodea</taxon>
        <taxon>Blattoidea</taxon>
        <taxon>Blattidae</taxon>
        <taxon>Blattinae</taxon>
        <taxon>Periplaneta</taxon>
    </lineage>
</organism>
<accession>A0ABQ8T853</accession>
<dbReference type="Proteomes" id="UP001148838">
    <property type="component" value="Unassembled WGS sequence"/>
</dbReference>
<evidence type="ECO:0000256" key="1">
    <source>
        <dbReference type="SAM" id="MobiDB-lite"/>
    </source>
</evidence>
<feature type="region of interest" description="Disordered" evidence="1">
    <location>
        <begin position="26"/>
        <end position="54"/>
    </location>
</feature>
<protein>
    <submittedName>
        <fullName evidence="2">Uncharacterized protein</fullName>
    </submittedName>
</protein>
<reference evidence="2 3" key="1">
    <citation type="journal article" date="2022" name="Allergy">
        <title>Genome assembly and annotation of Periplaneta americana reveal a comprehensive cockroach allergen profile.</title>
        <authorList>
            <person name="Wang L."/>
            <person name="Xiong Q."/>
            <person name="Saelim N."/>
            <person name="Wang L."/>
            <person name="Nong W."/>
            <person name="Wan A.T."/>
            <person name="Shi M."/>
            <person name="Liu X."/>
            <person name="Cao Q."/>
            <person name="Hui J.H.L."/>
            <person name="Sookrung N."/>
            <person name="Leung T.F."/>
            <person name="Tungtrongchitr A."/>
            <person name="Tsui S.K.W."/>
        </authorList>
    </citation>
    <scope>NUCLEOTIDE SEQUENCE [LARGE SCALE GENOMIC DNA]</scope>
    <source>
        <strain evidence="2">PWHHKU_190912</strain>
    </source>
</reference>
<gene>
    <name evidence="2" type="ORF">ANN_04283</name>
</gene>
<evidence type="ECO:0000313" key="2">
    <source>
        <dbReference type="EMBL" id="KAJ4442694.1"/>
    </source>
</evidence>
<feature type="compositionally biased region" description="Basic and acidic residues" evidence="1">
    <location>
        <begin position="37"/>
        <end position="54"/>
    </location>
</feature>
<name>A0ABQ8T853_PERAM</name>
<sequence>MKEGEMGGETIGKVCDCTSLQGNLRRRGKIASTARSTSEKSQDRVAEDDKSLGREDVAVHARQRNRTIVLGEGRFTSGTHEVLKESDHFHEPECGRCKALEVVSRIKEAVVSSNESTSSIISRQVGETDSETYLKIPKTGQYLQEDNTDIRLQFHCLIALAFVPYRQENDGYEVMEAFNLLREPSSDVLEPLFDHPEKNYIRGRRHGRVYRQLMFPINLWNYYDRTITGLPKTTSPAEGWHHRLNLIMGKAHPSLTDFLQKLQNDVALVSRQILKLDAGGSLRKEENYVEADKG</sequence>
<comment type="caution">
    <text evidence="2">The sequence shown here is derived from an EMBL/GenBank/DDBJ whole genome shotgun (WGS) entry which is preliminary data.</text>
</comment>
<proteinExistence type="predicted"/>
<evidence type="ECO:0000313" key="3">
    <source>
        <dbReference type="Proteomes" id="UP001148838"/>
    </source>
</evidence>